<evidence type="ECO:0000256" key="4">
    <source>
        <dbReference type="ARBA" id="ARBA00020771"/>
    </source>
</evidence>
<sequence>MKKEKFLQIPIRSRRLRRTEGIRRLFSETRVTPSRLVAPLFVIEGNGKPKSIPSLPGHFRFPIPTLIREAQRLARRGIGGIAIFPCIAQRLRTPTAREALNPKGLIVRAIRRIKKELPGLPVFADVALDPYTSHGHDGLLNRSGRDVDNDSTVPLLMKQATLLADAGADFVAPSDMMDGRIGYIRQALDQAGYSDTGILSYAAKFASALYGPFRDAVGSAQTAGTHSLDKRGYQADPANRNAILRDALLDETEGADLLMVKPAGLYLDILRDLRENTRLPLAAYQVSGEYAQIYAAAQKGWVDLKKARDESLLSIHRAGADIIFTYFAKDL</sequence>
<dbReference type="PANTHER" id="PTHR11458">
    <property type="entry name" value="DELTA-AMINOLEVULINIC ACID DEHYDRATASE"/>
    <property type="match status" value="1"/>
</dbReference>
<dbReference type="EMBL" id="LIDM01000016">
    <property type="protein sequence ID" value="KRP33219.1"/>
    <property type="molecule type" value="Genomic_DNA"/>
</dbReference>
<dbReference type="GO" id="GO:0006782">
    <property type="term" value="P:protoporphyrinogen IX biosynthetic process"/>
    <property type="evidence" value="ECO:0007669"/>
    <property type="project" value="UniProtKB-UniPathway"/>
</dbReference>
<evidence type="ECO:0000256" key="11">
    <source>
        <dbReference type="RuleBase" id="RU004161"/>
    </source>
</evidence>
<dbReference type="GO" id="GO:0008270">
    <property type="term" value="F:zinc ion binding"/>
    <property type="evidence" value="ECO:0007669"/>
    <property type="project" value="TreeGrafter"/>
</dbReference>
<dbReference type="PROSITE" id="PS00169">
    <property type="entry name" value="D_ALA_DEHYDRATASE"/>
    <property type="match status" value="1"/>
</dbReference>
<dbReference type="Pfam" id="PF00490">
    <property type="entry name" value="ALAD"/>
    <property type="match status" value="1"/>
</dbReference>
<feature type="active site" description="Schiff-base intermediate with substrate" evidence="9">
    <location>
        <position position="204"/>
    </location>
</feature>
<evidence type="ECO:0000256" key="5">
    <source>
        <dbReference type="ARBA" id="ARBA00023133"/>
    </source>
</evidence>
<comment type="caution">
    <text evidence="12">The sequence shown here is derived from an EMBL/GenBank/DDBJ whole genome shotgun (WGS) entry which is preliminary data.</text>
</comment>
<dbReference type="NCBIfam" id="NF006762">
    <property type="entry name" value="PRK09283.1"/>
    <property type="match status" value="1"/>
</dbReference>
<evidence type="ECO:0000256" key="6">
    <source>
        <dbReference type="ARBA" id="ARBA00023239"/>
    </source>
</evidence>
<dbReference type="FunFam" id="3.20.20.70:FF:000019">
    <property type="entry name" value="Delta-aminolevulinic acid dehydratase"/>
    <property type="match status" value="1"/>
</dbReference>
<evidence type="ECO:0000256" key="10">
    <source>
        <dbReference type="RuleBase" id="RU000515"/>
    </source>
</evidence>
<protein>
    <recommendedName>
        <fullName evidence="4 10">Delta-aminolevulinic acid dehydratase</fullName>
        <ecNumber evidence="3 10">4.2.1.24</ecNumber>
    </recommendedName>
</protein>
<organism evidence="12 13">
    <name type="scientific">Verrucomicrobia subdivision 6 bacterium BACL9 MAG-120820-bin42</name>
    <dbReference type="NCBI Taxonomy" id="1655634"/>
    <lineage>
        <taxon>Bacteria</taxon>
        <taxon>Pseudomonadati</taxon>
        <taxon>Verrucomicrobiota</taxon>
        <taxon>Verrucomicrobiia</taxon>
        <taxon>Verrucomicrobiales</taxon>
        <taxon>Verrucomicrobia subdivision 6</taxon>
    </lineage>
</organism>
<evidence type="ECO:0000256" key="8">
    <source>
        <dbReference type="ARBA" id="ARBA00047651"/>
    </source>
</evidence>
<comment type="pathway">
    <text evidence="1">Porphyrin-containing compound metabolism; protoporphyrin-IX biosynthesis; coproporphyrinogen-III from 5-aminolevulinate: step 1/4.</text>
</comment>
<dbReference type="Gene3D" id="3.20.20.70">
    <property type="entry name" value="Aldolase class I"/>
    <property type="match status" value="1"/>
</dbReference>
<keyword evidence="5" id="KW-0350">Heme biosynthesis</keyword>
<evidence type="ECO:0000313" key="13">
    <source>
        <dbReference type="Proteomes" id="UP000051557"/>
    </source>
</evidence>
<keyword evidence="7 10" id="KW-0627">Porphyrin biosynthesis</keyword>
<evidence type="ECO:0000256" key="3">
    <source>
        <dbReference type="ARBA" id="ARBA00012053"/>
    </source>
</evidence>
<dbReference type="SMART" id="SM01004">
    <property type="entry name" value="ALAD"/>
    <property type="match status" value="1"/>
</dbReference>
<dbReference type="PANTHER" id="PTHR11458:SF1">
    <property type="entry name" value="DELTA-AMINOLEVULINIC ACID DEHYDRATASE"/>
    <property type="match status" value="1"/>
</dbReference>
<dbReference type="InterPro" id="IPR030656">
    <property type="entry name" value="ALAD_AS"/>
</dbReference>
<dbReference type="UniPathway" id="UPA00251">
    <property type="reaction ID" value="UER00318"/>
</dbReference>
<dbReference type="Proteomes" id="UP000051557">
    <property type="component" value="Unassembled WGS sequence"/>
</dbReference>
<reference evidence="12 13" key="1">
    <citation type="submission" date="2015-10" db="EMBL/GenBank/DDBJ databases">
        <title>Metagenome-Assembled Genomes uncover a global brackish microbiome.</title>
        <authorList>
            <person name="Hugerth L.W."/>
            <person name="Larsson J."/>
            <person name="Alneberg J."/>
            <person name="Lindh M.V."/>
            <person name="Legrand C."/>
            <person name="Pinhassi J."/>
            <person name="Andersson A.F."/>
        </authorList>
    </citation>
    <scope>NUCLEOTIDE SEQUENCE [LARGE SCALE GENOMIC DNA]</scope>
    <source>
        <strain evidence="12">BACL9 MAG-120820-bin42</strain>
    </source>
</reference>
<evidence type="ECO:0000256" key="9">
    <source>
        <dbReference type="PIRSR" id="PIRSR001415-1"/>
    </source>
</evidence>
<dbReference type="AlphaFoldDB" id="A0A0R2XG81"/>
<dbReference type="InterPro" id="IPR013785">
    <property type="entry name" value="Aldolase_TIM"/>
</dbReference>
<feature type="active site" description="Schiff-base intermediate with substrate" evidence="9">
    <location>
        <position position="261"/>
    </location>
</feature>
<dbReference type="SUPFAM" id="SSF51569">
    <property type="entry name" value="Aldolase"/>
    <property type="match status" value="1"/>
</dbReference>
<evidence type="ECO:0000256" key="2">
    <source>
        <dbReference type="ARBA" id="ARBA00008055"/>
    </source>
</evidence>
<name>A0A0R2XG81_9BACT</name>
<evidence type="ECO:0000313" key="12">
    <source>
        <dbReference type="EMBL" id="KRP33219.1"/>
    </source>
</evidence>
<gene>
    <name evidence="12" type="ORF">ABS32_00895</name>
</gene>
<dbReference type="InterPro" id="IPR001731">
    <property type="entry name" value="ALAD"/>
</dbReference>
<comment type="subunit">
    <text evidence="10">Homooctamer.</text>
</comment>
<comment type="similarity">
    <text evidence="2 11">Belongs to the ALAD family.</text>
</comment>
<dbReference type="GO" id="GO:0004655">
    <property type="term" value="F:porphobilinogen synthase activity"/>
    <property type="evidence" value="ECO:0007669"/>
    <property type="project" value="UniProtKB-EC"/>
</dbReference>
<dbReference type="PRINTS" id="PR00144">
    <property type="entry name" value="DALDHYDRTASE"/>
</dbReference>
<accession>A0A0R2XG81</accession>
<dbReference type="EC" id="4.2.1.24" evidence="3 10"/>
<proteinExistence type="inferred from homology"/>
<comment type="catalytic activity">
    <reaction evidence="8 10">
        <text>2 5-aminolevulinate = porphobilinogen + 2 H2O + H(+)</text>
        <dbReference type="Rhea" id="RHEA:24064"/>
        <dbReference type="ChEBI" id="CHEBI:15377"/>
        <dbReference type="ChEBI" id="CHEBI:15378"/>
        <dbReference type="ChEBI" id="CHEBI:58126"/>
        <dbReference type="ChEBI" id="CHEBI:356416"/>
        <dbReference type="EC" id="4.2.1.24"/>
    </reaction>
</comment>
<evidence type="ECO:0000256" key="1">
    <source>
        <dbReference type="ARBA" id="ARBA00004694"/>
    </source>
</evidence>
<dbReference type="GO" id="GO:0005829">
    <property type="term" value="C:cytosol"/>
    <property type="evidence" value="ECO:0007669"/>
    <property type="project" value="TreeGrafter"/>
</dbReference>
<evidence type="ECO:0000256" key="7">
    <source>
        <dbReference type="ARBA" id="ARBA00023244"/>
    </source>
</evidence>
<dbReference type="PIRSF" id="PIRSF001415">
    <property type="entry name" value="Porphbilin_synth"/>
    <property type="match status" value="1"/>
</dbReference>
<keyword evidence="6 10" id="KW-0456">Lyase</keyword>